<dbReference type="EMBL" id="JBGMEK010000050">
    <property type="protein sequence ID" value="MFA0812665.1"/>
    <property type="molecule type" value="Genomic_DNA"/>
</dbReference>
<dbReference type="InterPro" id="IPR039418">
    <property type="entry name" value="LexA-like"/>
</dbReference>
<keyword evidence="3" id="KW-1185">Reference proteome</keyword>
<accession>A0ABV4P4N8</accession>
<dbReference type="InterPro" id="IPR036286">
    <property type="entry name" value="LexA/Signal_pep-like_sf"/>
</dbReference>
<reference evidence="2 3" key="1">
    <citation type="submission" date="2024-08" db="EMBL/GenBank/DDBJ databases">
        <authorList>
            <person name="Ishaq N."/>
        </authorList>
    </citation>
    <scope>NUCLEOTIDE SEQUENCE [LARGE SCALE GENOMIC DNA]</scope>
    <source>
        <strain evidence="2 3">DSM 18651</strain>
    </source>
</reference>
<evidence type="ECO:0000313" key="3">
    <source>
        <dbReference type="Proteomes" id="UP001569428"/>
    </source>
</evidence>
<dbReference type="InterPro" id="IPR050077">
    <property type="entry name" value="LexA_repressor"/>
</dbReference>
<dbReference type="PANTHER" id="PTHR33516">
    <property type="entry name" value="LEXA REPRESSOR"/>
    <property type="match status" value="1"/>
</dbReference>
<protein>
    <submittedName>
        <fullName evidence="2">LexA family protein</fullName>
    </submittedName>
</protein>
<name>A0ABV4P4N8_9GAMM</name>
<dbReference type="Proteomes" id="UP001569428">
    <property type="component" value="Unassembled WGS sequence"/>
</dbReference>
<dbReference type="RefSeq" id="WP_371840364.1">
    <property type="nucleotide sequence ID" value="NZ_JBGMEK010000050.1"/>
</dbReference>
<dbReference type="Pfam" id="PF00717">
    <property type="entry name" value="Peptidase_S24"/>
    <property type="match status" value="1"/>
</dbReference>
<feature type="domain" description="Peptidase S24/S26A/S26B/S26C" evidence="1">
    <location>
        <begin position="91"/>
        <end position="213"/>
    </location>
</feature>
<dbReference type="PANTHER" id="PTHR33516:SF2">
    <property type="entry name" value="LEXA REPRESSOR-RELATED"/>
    <property type="match status" value="1"/>
</dbReference>
<proteinExistence type="predicted"/>
<evidence type="ECO:0000313" key="2">
    <source>
        <dbReference type="EMBL" id="MFA0812665.1"/>
    </source>
</evidence>
<organism evidence="2 3">
    <name type="scientific">Microbulbifer epialgicus</name>
    <dbReference type="NCBI Taxonomy" id="393907"/>
    <lineage>
        <taxon>Bacteria</taxon>
        <taxon>Pseudomonadati</taxon>
        <taxon>Pseudomonadota</taxon>
        <taxon>Gammaproteobacteria</taxon>
        <taxon>Cellvibrionales</taxon>
        <taxon>Microbulbiferaceae</taxon>
        <taxon>Microbulbifer</taxon>
    </lineage>
</organism>
<comment type="caution">
    <text evidence="2">The sequence shown here is derived from an EMBL/GenBank/DDBJ whole genome shotgun (WGS) entry which is preliminary data.</text>
</comment>
<evidence type="ECO:0000259" key="1">
    <source>
        <dbReference type="Pfam" id="PF00717"/>
    </source>
</evidence>
<dbReference type="SUPFAM" id="SSF51306">
    <property type="entry name" value="LexA/Signal peptidase"/>
    <property type="match status" value="1"/>
</dbReference>
<dbReference type="Gene3D" id="2.10.109.10">
    <property type="entry name" value="Umud Fragment, subunit A"/>
    <property type="match status" value="1"/>
</dbReference>
<sequence length="219" mass="24423">MEIKDIRKDNLNLLADKHGRNTISEKLGYPDNNYINQLCGGHTNIGSRTARKIEAALGLKAGWMDWPQSNEPDVSISDNLTKGPEIKGRIPLISWVQAGQFCEAMDLFQPGDAEEWLPCPTPHSDHAYALRVKGDSMASPYPGQRSYPEGIIIFVDPEKPVENGSRVIARLNGEATFKTFTEDMGRLFLRPINPNYPTLDITDLEVNFCGVIIGSFYPE</sequence>
<dbReference type="CDD" id="cd06529">
    <property type="entry name" value="S24_LexA-like"/>
    <property type="match status" value="1"/>
</dbReference>
<gene>
    <name evidence="2" type="ORF">ACCI49_17260</name>
</gene>
<dbReference type="InterPro" id="IPR015927">
    <property type="entry name" value="Peptidase_S24_S26A/B/C"/>
</dbReference>